<keyword evidence="9 15" id="KW-0863">Zinc-finger</keyword>
<dbReference type="InterPro" id="IPR036388">
    <property type="entry name" value="WH-like_DNA-bd_sf"/>
</dbReference>
<dbReference type="FunFam" id="1.10.10.10:FF:000270">
    <property type="entry name" value="Non-structural maintenance of chromosomes element 1 homolog"/>
    <property type="match status" value="1"/>
</dbReference>
<evidence type="ECO:0000256" key="1">
    <source>
        <dbReference type="ARBA" id="ARBA00000900"/>
    </source>
</evidence>
<gene>
    <name evidence="18" type="ORF">BCR42DRAFT_489508</name>
</gene>
<dbReference type="SUPFAM" id="SSF57850">
    <property type="entry name" value="RING/U-box"/>
    <property type="match status" value="1"/>
</dbReference>
<comment type="subunit">
    <text evidence="16">Component of the Smc5-Smc6 complex.</text>
</comment>
<keyword evidence="6 16" id="KW-0808">Transferase</keyword>
<dbReference type="InterPro" id="IPR013083">
    <property type="entry name" value="Znf_RING/FYVE/PHD"/>
</dbReference>
<sequence>MAESDLQYDNSHRLFVQSLMSYQILEESKALEIHELVCSMANVEQGDFAMFVGQINHKLNEYDFSLRRSHNQWTGEPVIAFVNTKPDDVAQLATSYDATQIGLFRKLIESIVMADDDKYSVRSMTAISLGQHMEPAMTTKATEEFLEQLVKDQWLMERSGSYTLSPRCLMELTGYLHEQFQGVIKECHMCSDLVTVGERCESQPCNVRIHKHCAEQLFVTNRQPLSCPSCRTTWSRTSTFGLSPP</sequence>
<reference evidence="18 19" key="1">
    <citation type="submission" date="2016-07" db="EMBL/GenBank/DDBJ databases">
        <title>Pervasive Adenine N6-methylation of Active Genes in Fungi.</title>
        <authorList>
            <consortium name="DOE Joint Genome Institute"/>
            <person name="Mondo S.J."/>
            <person name="Dannebaum R.O."/>
            <person name="Kuo R.C."/>
            <person name="Labutti K."/>
            <person name="Haridas S."/>
            <person name="Kuo A."/>
            <person name="Salamov A."/>
            <person name="Ahrendt S.R."/>
            <person name="Lipzen A."/>
            <person name="Sullivan W."/>
            <person name="Andreopoulos W.B."/>
            <person name="Clum A."/>
            <person name="Lindquist E."/>
            <person name="Daum C."/>
            <person name="Ramamoorthy G.K."/>
            <person name="Gryganskyi A."/>
            <person name="Culley D."/>
            <person name="Magnuson J.K."/>
            <person name="James T.Y."/>
            <person name="O'Malley M.A."/>
            <person name="Stajich J.E."/>
            <person name="Spatafora J.W."/>
            <person name="Visel A."/>
            <person name="Grigoriev I.V."/>
        </authorList>
    </citation>
    <scope>NUCLEOTIDE SEQUENCE [LARGE SCALE GENOMIC DNA]</scope>
    <source>
        <strain evidence="18 19">NRRL 1336</strain>
    </source>
</reference>
<evidence type="ECO:0000256" key="14">
    <source>
        <dbReference type="ARBA" id="ARBA00023242"/>
    </source>
</evidence>
<accession>A0A1X2INJ7</accession>
<comment type="catalytic activity">
    <reaction evidence="1 16">
        <text>S-ubiquitinyl-[E2 ubiquitin-conjugating enzyme]-L-cysteine + [acceptor protein]-L-lysine = [E2 ubiquitin-conjugating enzyme]-L-cysteine + N(6)-ubiquitinyl-[acceptor protein]-L-lysine.</text>
        <dbReference type="EC" id="2.3.2.27"/>
    </reaction>
</comment>
<name>A0A1X2INJ7_9FUNG</name>
<evidence type="ECO:0000256" key="6">
    <source>
        <dbReference type="ARBA" id="ARBA00022679"/>
    </source>
</evidence>
<dbReference type="GO" id="GO:0061630">
    <property type="term" value="F:ubiquitin protein ligase activity"/>
    <property type="evidence" value="ECO:0007669"/>
    <property type="project" value="UniProtKB-EC"/>
</dbReference>
<evidence type="ECO:0000256" key="15">
    <source>
        <dbReference type="PROSITE-ProRule" id="PRU00175"/>
    </source>
</evidence>
<dbReference type="GO" id="GO:0005634">
    <property type="term" value="C:nucleus"/>
    <property type="evidence" value="ECO:0007669"/>
    <property type="project" value="UniProtKB-SubCell"/>
</dbReference>
<dbReference type="Pfam" id="PF08746">
    <property type="entry name" value="zf-RING-like"/>
    <property type="match status" value="1"/>
</dbReference>
<evidence type="ECO:0000256" key="4">
    <source>
        <dbReference type="ARBA" id="ARBA00012483"/>
    </source>
</evidence>
<protein>
    <recommendedName>
        <fullName evidence="5 16">Non-structural maintenance of chromosomes element 1 homolog</fullName>
        <ecNumber evidence="4 16">2.3.2.27</ecNumber>
    </recommendedName>
</protein>
<dbReference type="GO" id="GO:0008270">
    <property type="term" value="F:zinc ion binding"/>
    <property type="evidence" value="ECO:0007669"/>
    <property type="project" value="UniProtKB-KW"/>
</dbReference>
<dbReference type="InterPro" id="IPR014857">
    <property type="entry name" value="Nse1_RING_C4HC3-type"/>
</dbReference>
<evidence type="ECO:0000256" key="12">
    <source>
        <dbReference type="ARBA" id="ARBA00023172"/>
    </source>
</evidence>
<proteinExistence type="inferred from homology"/>
<dbReference type="PROSITE" id="PS50089">
    <property type="entry name" value="ZF_RING_2"/>
    <property type="match status" value="1"/>
</dbReference>
<evidence type="ECO:0000256" key="3">
    <source>
        <dbReference type="ARBA" id="ARBA00010258"/>
    </source>
</evidence>
<evidence type="ECO:0000256" key="13">
    <source>
        <dbReference type="ARBA" id="ARBA00023204"/>
    </source>
</evidence>
<keyword evidence="19" id="KW-1185">Reference proteome</keyword>
<keyword evidence="14 16" id="KW-0539">Nucleus</keyword>
<evidence type="ECO:0000256" key="7">
    <source>
        <dbReference type="ARBA" id="ARBA00022723"/>
    </source>
</evidence>
<dbReference type="EMBL" id="MCGE01000007">
    <property type="protein sequence ID" value="ORZ19589.1"/>
    <property type="molecule type" value="Genomic_DNA"/>
</dbReference>
<comment type="subcellular location">
    <subcellularLocation>
        <location evidence="2 16">Nucleus</location>
    </subcellularLocation>
</comment>
<evidence type="ECO:0000256" key="11">
    <source>
        <dbReference type="ARBA" id="ARBA00022833"/>
    </source>
</evidence>
<evidence type="ECO:0000313" key="19">
    <source>
        <dbReference type="Proteomes" id="UP000193560"/>
    </source>
</evidence>
<dbReference type="Proteomes" id="UP000193560">
    <property type="component" value="Unassembled WGS sequence"/>
</dbReference>
<dbReference type="PANTHER" id="PTHR20973">
    <property type="entry name" value="NON-SMC ELEMENT 1-RELATED"/>
    <property type="match status" value="1"/>
</dbReference>
<keyword evidence="13 16" id="KW-0234">DNA repair</keyword>
<dbReference type="Gene3D" id="3.90.1150.220">
    <property type="match status" value="1"/>
</dbReference>
<keyword evidence="8 16" id="KW-0227">DNA damage</keyword>
<dbReference type="InterPro" id="IPR011513">
    <property type="entry name" value="Nse1"/>
</dbReference>
<dbReference type="EC" id="2.3.2.27" evidence="4 16"/>
<dbReference type="Gene3D" id="1.10.10.10">
    <property type="entry name" value="Winged helix-like DNA-binding domain superfamily/Winged helix DNA-binding domain"/>
    <property type="match status" value="1"/>
</dbReference>
<comment type="function">
    <text evidence="16">Acts in a DNA repair pathway for removal of UV-induced DNA damage that is distinct from classical nucleotide excision repair and in repair of ionizing radiation damage. Functions in homologous recombination repair of DNA double strand breaks and in recovery of stalled replication forks.</text>
</comment>
<keyword evidence="11 16" id="KW-0862">Zinc</keyword>
<dbReference type="InterPro" id="IPR001841">
    <property type="entry name" value="Znf_RING"/>
</dbReference>
<keyword evidence="7 16" id="KW-0479">Metal-binding</keyword>
<evidence type="ECO:0000256" key="2">
    <source>
        <dbReference type="ARBA" id="ARBA00004123"/>
    </source>
</evidence>
<evidence type="ECO:0000259" key="17">
    <source>
        <dbReference type="PROSITE" id="PS50089"/>
    </source>
</evidence>
<dbReference type="CDD" id="cd16493">
    <property type="entry name" value="RING-CH-C4HC3_NSE1"/>
    <property type="match status" value="1"/>
</dbReference>
<dbReference type="Pfam" id="PF07574">
    <property type="entry name" value="SMC_Nse1"/>
    <property type="match status" value="1"/>
</dbReference>
<evidence type="ECO:0000256" key="8">
    <source>
        <dbReference type="ARBA" id="ARBA00022763"/>
    </source>
</evidence>
<organism evidence="18 19">
    <name type="scientific">Absidia repens</name>
    <dbReference type="NCBI Taxonomy" id="90262"/>
    <lineage>
        <taxon>Eukaryota</taxon>
        <taxon>Fungi</taxon>
        <taxon>Fungi incertae sedis</taxon>
        <taxon>Mucoromycota</taxon>
        <taxon>Mucoromycotina</taxon>
        <taxon>Mucoromycetes</taxon>
        <taxon>Mucorales</taxon>
        <taxon>Cunninghamellaceae</taxon>
        <taxon>Absidia</taxon>
    </lineage>
</organism>
<keyword evidence="12 16" id="KW-0233">DNA recombination</keyword>
<dbReference type="Gene3D" id="3.30.40.10">
    <property type="entry name" value="Zinc/RING finger domain, C3HC4 (zinc finger)"/>
    <property type="match status" value="1"/>
</dbReference>
<dbReference type="OrthoDB" id="185455at2759"/>
<evidence type="ECO:0000256" key="10">
    <source>
        <dbReference type="ARBA" id="ARBA00022786"/>
    </source>
</evidence>
<evidence type="ECO:0000256" key="9">
    <source>
        <dbReference type="ARBA" id="ARBA00022771"/>
    </source>
</evidence>
<comment type="caution">
    <text evidence="18">The sequence shown here is derived from an EMBL/GenBank/DDBJ whole genome shotgun (WGS) entry which is preliminary data.</text>
</comment>
<evidence type="ECO:0000313" key="18">
    <source>
        <dbReference type="EMBL" id="ORZ19589.1"/>
    </source>
</evidence>
<dbReference type="STRING" id="90262.A0A1X2INJ7"/>
<dbReference type="GO" id="GO:0000724">
    <property type="term" value="P:double-strand break repair via homologous recombination"/>
    <property type="evidence" value="ECO:0007669"/>
    <property type="project" value="TreeGrafter"/>
</dbReference>
<keyword evidence="10 16" id="KW-0833">Ubl conjugation pathway</keyword>
<dbReference type="AlphaFoldDB" id="A0A1X2INJ7"/>
<dbReference type="GO" id="GO:0030915">
    <property type="term" value="C:Smc5-Smc6 complex"/>
    <property type="evidence" value="ECO:0007669"/>
    <property type="project" value="UniProtKB-UniRule"/>
</dbReference>
<feature type="domain" description="RING-type" evidence="17">
    <location>
        <begin position="187"/>
        <end position="231"/>
    </location>
</feature>
<evidence type="ECO:0000256" key="16">
    <source>
        <dbReference type="RuleBase" id="RU368018"/>
    </source>
</evidence>
<evidence type="ECO:0000256" key="5">
    <source>
        <dbReference type="ARBA" id="ARBA00019422"/>
    </source>
</evidence>
<comment type="similarity">
    <text evidence="3 16">Belongs to the NSE1 family.</text>
</comment>
<dbReference type="PANTHER" id="PTHR20973:SF0">
    <property type="entry name" value="NON-STRUCTURAL MAINTENANCE OF CHROMOSOMES ELEMENT 1 HOMOLOG"/>
    <property type="match status" value="1"/>
</dbReference>